<reference evidence="4 5" key="1">
    <citation type="journal article" date="2018" name="PLoS Genet.">
        <title>Population sequencing reveals clonal diversity and ancestral inbreeding in the grapevine cultivar Chardonnay.</title>
        <authorList>
            <person name="Roach M.J."/>
            <person name="Johnson D.L."/>
            <person name="Bohlmann J."/>
            <person name="van Vuuren H.J."/>
            <person name="Jones S.J."/>
            <person name="Pretorius I.S."/>
            <person name="Schmidt S.A."/>
            <person name="Borneman A.R."/>
        </authorList>
    </citation>
    <scope>NUCLEOTIDE SEQUENCE [LARGE SCALE GENOMIC DNA]</scope>
    <source>
        <strain evidence="5">cv. Chardonnay</strain>
        <tissue evidence="4">Leaf</tissue>
    </source>
</reference>
<dbReference type="PANTHER" id="PTHR11439:SF486">
    <property type="entry name" value="RLK (RECEPTOR-LIKE KINASE) PROTEIN, PUTATIVE-RELATED"/>
    <property type="match status" value="1"/>
</dbReference>
<gene>
    <name evidence="4" type="primary">RE1_2183</name>
    <name evidence="4" type="ORF">CK203_098190</name>
</gene>
<feature type="domain" description="Reverse transcriptase Ty1/copia-type" evidence="2">
    <location>
        <begin position="394"/>
        <end position="449"/>
    </location>
</feature>
<dbReference type="GO" id="GO:0004190">
    <property type="term" value="F:aspartic-type endopeptidase activity"/>
    <property type="evidence" value="ECO:0007669"/>
    <property type="project" value="UniProtKB-KW"/>
</dbReference>
<keyword evidence="1" id="KW-0064">Aspartyl protease</keyword>
<evidence type="ECO:0000259" key="3">
    <source>
        <dbReference type="Pfam" id="PF22936"/>
    </source>
</evidence>
<evidence type="ECO:0000259" key="2">
    <source>
        <dbReference type="Pfam" id="PF07727"/>
    </source>
</evidence>
<dbReference type="InterPro" id="IPR043502">
    <property type="entry name" value="DNA/RNA_pol_sf"/>
</dbReference>
<dbReference type="SUPFAM" id="SSF56672">
    <property type="entry name" value="DNA/RNA polymerases"/>
    <property type="match status" value="1"/>
</dbReference>
<feature type="domain" description="Retrovirus-related Pol polyprotein from transposon TNT 1-94-like beta-barrel" evidence="3">
    <location>
        <begin position="153"/>
        <end position="226"/>
    </location>
</feature>
<keyword evidence="1" id="KW-0645">Protease</keyword>
<dbReference type="AlphaFoldDB" id="A0A438CJN3"/>
<dbReference type="Pfam" id="PF07727">
    <property type="entry name" value="RVT_2"/>
    <property type="match status" value="2"/>
</dbReference>
<protein>
    <submittedName>
        <fullName evidence="4">Retrovirus-related Pol polyprotein from transposon RE1</fullName>
    </submittedName>
</protein>
<evidence type="ECO:0000256" key="1">
    <source>
        <dbReference type="ARBA" id="ARBA00022750"/>
    </source>
</evidence>
<evidence type="ECO:0000313" key="4">
    <source>
        <dbReference type="EMBL" id="RVW23385.1"/>
    </source>
</evidence>
<dbReference type="InterPro" id="IPR054722">
    <property type="entry name" value="PolX-like_BBD"/>
</dbReference>
<name>A0A438CJN3_VITVI</name>
<sequence length="764" mass="85006">MTSAKESRQLLSITTHSQGIGSNLTYSRLTHGNRPESWGIKPLPSLREAFSEVRREESRKKVMMGSKEQPAPTLDASALAAPLHGKPADWNQSHDLTEWQSTRDCHSESTSVPEPSPFNKEQMEMLQKLLSQVGSGSTTGIAFTANRGGMKSWIVDTGASDHMIGDVAILQNYKPSNGHSSVHIADGSKSKIAGTGSIKLTKDLYLDSVLHVPNLDCNLLSISKLARDLQCVTKFYPNSCVFQDLKSGKMIGSAELCSGLYLLPCGQFSNQVSQASCVQSQTPQLANENLQVYIKRRKRQELEHGSQPTCGQYIDSISSLPEENIGEDRAGEVLIPNIDDSTLPIALRKGVPNTIQEAFKISEWKKAVQDEIDALEKNGTWTITICRLGRGPLSETFAPVAKLNTIRILLSLAVNQDWCLQQLDIKNAFLNGDLEEEVYMEIPPGFEGSMAKNQADHTLFVKKSHAGKMAILIVYVDDIILSGNDMEELQNLKKYLSEEFEVKDLGNLKYFLGMEVARSRKGIVVSQRKYILDLLKETGMLGCKPIDTPMDSQKKLGIEKESTPVDKGRYQRLVGRLIYLSHTRPDIGFAVSAGKVYSLERQRIVTLKYTQMRIGRNIIDRRSTSGYCSFVLGKSCYWRSKKQSVVARSSAEAEYRALAQGICEGIWIKRVLSELGQTSSSPILMMCDNQAAISIAKNPVHHDRTKHVEIDRHFITEKVTSETVKLNYVPTKHQTADILTKALPRPNFEDLTCKLGLYDIYSPA</sequence>
<dbReference type="PANTHER" id="PTHR11439">
    <property type="entry name" value="GAG-POL-RELATED RETROTRANSPOSON"/>
    <property type="match status" value="1"/>
</dbReference>
<organism evidence="4 5">
    <name type="scientific">Vitis vinifera</name>
    <name type="common">Grape</name>
    <dbReference type="NCBI Taxonomy" id="29760"/>
    <lineage>
        <taxon>Eukaryota</taxon>
        <taxon>Viridiplantae</taxon>
        <taxon>Streptophyta</taxon>
        <taxon>Embryophyta</taxon>
        <taxon>Tracheophyta</taxon>
        <taxon>Spermatophyta</taxon>
        <taxon>Magnoliopsida</taxon>
        <taxon>eudicotyledons</taxon>
        <taxon>Gunneridae</taxon>
        <taxon>Pentapetalae</taxon>
        <taxon>rosids</taxon>
        <taxon>Vitales</taxon>
        <taxon>Vitaceae</taxon>
        <taxon>Viteae</taxon>
        <taxon>Vitis</taxon>
    </lineage>
</organism>
<accession>A0A438CJN3</accession>
<dbReference type="Proteomes" id="UP000288805">
    <property type="component" value="Unassembled WGS sequence"/>
</dbReference>
<dbReference type="EMBL" id="QGNW01002197">
    <property type="protein sequence ID" value="RVW23385.1"/>
    <property type="molecule type" value="Genomic_DNA"/>
</dbReference>
<comment type="caution">
    <text evidence="4">The sequence shown here is derived from an EMBL/GenBank/DDBJ whole genome shotgun (WGS) entry which is preliminary data.</text>
</comment>
<dbReference type="CDD" id="cd09272">
    <property type="entry name" value="RNase_HI_RT_Ty1"/>
    <property type="match status" value="1"/>
</dbReference>
<dbReference type="Pfam" id="PF22936">
    <property type="entry name" value="Pol_BBD"/>
    <property type="match status" value="1"/>
</dbReference>
<proteinExistence type="predicted"/>
<dbReference type="InterPro" id="IPR013103">
    <property type="entry name" value="RVT_2"/>
</dbReference>
<evidence type="ECO:0000313" key="5">
    <source>
        <dbReference type="Proteomes" id="UP000288805"/>
    </source>
</evidence>
<keyword evidence="1" id="KW-0378">Hydrolase</keyword>
<feature type="domain" description="Reverse transcriptase Ty1/copia-type" evidence="2">
    <location>
        <begin position="451"/>
        <end position="550"/>
    </location>
</feature>